<evidence type="ECO:0000313" key="2">
    <source>
        <dbReference type="Proteomes" id="UP000192596"/>
    </source>
</evidence>
<evidence type="ECO:0000313" key="1">
    <source>
        <dbReference type="EMBL" id="OQN96389.1"/>
    </source>
</evidence>
<dbReference type="Pfam" id="PF04628">
    <property type="entry name" value="Sedlin_N"/>
    <property type="match status" value="1"/>
</dbReference>
<dbReference type="FunCoup" id="A0A1V8SBF4">
    <property type="interactions" value="637"/>
</dbReference>
<evidence type="ECO:0008006" key="3">
    <source>
        <dbReference type="Google" id="ProtNLM"/>
    </source>
</evidence>
<comment type="caution">
    <text evidence="1">The sequence shown here is derived from an EMBL/GenBank/DDBJ whole genome shotgun (WGS) entry which is preliminary data.</text>
</comment>
<gene>
    <name evidence="1" type="ORF">B0A48_17641</name>
</gene>
<reference evidence="2" key="1">
    <citation type="submission" date="2017-03" db="EMBL/GenBank/DDBJ databases">
        <title>Genomes of endolithic fungi from Antarctica.</title>
        <authorList>
            <person name="Coleine C."/>
            <person name="Masonjones S."/>
            <person name="Stajich J.E."/>
        </authorList>
    </citation>
    <scope>NUCLEOTIDE SEQUENCE [LARGE SCALE GENOMIC DNA]</scope>
    <source>
        <strain evidence="2">CCFEE 5527</strain>
    </source>
</reference>
<dbReference type="PANTHER" id="PTHR12403">
    <property type="entry name" value="TRAFFICKING PROTEIN PARTICLE COMPLEX SUBUNIT 2"/>
    <property type="match status" value="1"/>
</dbReference>
<dbReference type="SUPFAM" id="SSF64356">
    <property type="entry name" value="SNARE-like"/>
    <property type="match status" value="1"/>
</dbReference>
<dbReference type="AlphaFoldDB" id="A0A1V8SBF4"/>
<proteinExistence type="predicted"/>
<dbReference type="STRING" id="1507870.A0A1V8SBF4"/>
<sequence length="176" mass="19526">MSYYFTIIGTKDNPLFESTFGTSKPGTGDGTARFRDEAAQMNQFIVHAALDLVEEVQWTTKDLYLKKVDTFQNNHIHAYITGGNVKFMLLMNADPSLTAYSNYASPPPSRASMAKQGGLLAANPTSPQTEEAVRGFMGEIYEAWVKCIMNPFYDVNSEVTSPVFRGRVSAAAKRYL</sequence>
<keyword evidence="2" id="KW-1185">Reference proteome</keyword>
<accession>A0A1V8SBF4</accession>
<dbReference type="Gene3D" id="3.30.450.70">
    <property type="match status" value="1"/>
</dbReference>
<dbReference type="EMBL" id="NAJO01000067">
    <property type="protein sequence ID" value="OQN96389.1"/>
    <property type="molecule type" value="Genomic_DNA"/>
</dbReference>
<protein>
    <recommendedName>
        <fullName evidence="3">Trafficking protein particle complex subunit 2</fullName>
    </recommendedName>
</protein>
<dbReference type="InterPro" id="IPR006722">
    <property type="entry name" value="Sedlin"/>
</dbReference>
<dbReference type="Proteomes" id="UP000192596">
    <property type="component" value="Unassembled WGS sequence"/>
</dbReference>
<dbReference type="GO" id="GO:0006888">
    <property type="term" value="P:endoplasmic reticulum to Golgi vesicle-mediated transport"/>
    <property type="evidence" value="ECO:0007669"/>
    <property type="project" value="InterPro"/>
</dbReference>
<dbReference type="InterPro" id="IPR011012">
    <property type="entry name" value="Longin-like_dom_sf"/>
</dbReference>
<dbReference type="OrthoDB" id="10252102at2759"/>
<dbReference type="CDD" id="cd14825">
    <property type="entry name" value="TRAPPC2_sedlin"/>
    <property type="match status" value="1"/>
</dbReference>
<dbReference type="GO" id="GO:0005737">
    <property type="term" value="C:cytoplasm"/>
    <property type="evidence" value="ECO:0007669"/>
    <property type="project" value="GOC"/>
</dbReference>
<dbReference type="InParanoid" id="A0A1V8SBF4"/>
<organism evidence="1 2">
    <name type="scientific">Cryoendolithus antarcticus</name>
    <dbReference type="NCBI Taxonomy" id="1507870"/>
    <lineage>
        <taxon>Eukaryota</taxon>
        <taxon>Fungi</taxon>
        <taxon>Dikarya</taxon>
        <taxon>Ascomycota</taxon>
        <taxon>Pezizomycotina</taxon>
        <taxon>Dothideomycetes</taxon>
        <taxon>Dothideomycetidae</taxon>
        <taxon>Cladosporiales</taxon>
        <taxon>Cladosporiaceae</taxon>
        <taxon>Cryoendolithus</taxon>
    </lineage>
</organism>
<name>A0A1V8SBF4_9PEZI</name>